<evidence type="ECO:0000256" key="3">
    <source>
        <dbReference type="SAM" id="SignalP"/>
    </source>
</evidence>
<sequence>MGIKINRVALVLLYLSATSLKIADASLLDWFWSSNKSNLEQTLDRPTTLKKVPYELMTTDEKFLEDAKKFLDVKLSDLDVCQHKVVLKLRSSCITMSEEEVAKMSVKLLNCQSATEGRQQFPCTDDMTLKECTSPMDAIMWNTYHLMNNRALAVCHSVKNMQFRALNEMTVNKLMTAAHDQLASMESLKESQVKVQMMTSNTLESVAKNNTVLMSQQDKLFSMQHNIKDFVALNLRELTREKALIAAGHQEIAKLTADIKKSVELTSVSAATQRVEWQENHKELLLQIDKIKDNINDVLDGIELRTQLITSHNDMVMTHHKVLMENLAKINGTVNFLLNIVDRSRDEFNARLGWIASRVTGTADSLDQVYIFALHGAYLIVGMIISSFVNVPNFTRMFLLLIVILNVILSLQKGPYSPMDFFTMTVLMFASIAVQLFVQTAQAYFGPKNLAALTYSTKSNSPKNGENFVPPANPTQSLTWWYSNKSSRAHSPQTRTHTDYLAKDQEATESDFSSTSDEGVEISKPRARLSATRYTEFVRERNSVYHPPTPPTSTRTSSHSGTPPRSGTPRPTCIAHCRSGLRCRISSLPTSEFCRIHSGSPYLS</sequence>
<reference evidence="4" key="1">
    <citation type="submission" date="2020-11" db="EMBL/GenBank/DDBJ databases">
        <authorList>
            <person name="Tran Van P."/>
        </authorList>
    </citation>
    <scope>NUCLEOTIDE SEQUENCE</scope>
</reference>
<protein>
    <recommendedName>
        <fullName evidence="5">Protein brambleberry</fullName>
    </recommendedName>
</protein>
<feature type="compositionally biased region" description="Low complexity" evidence="1">
    <location>
        <begin position="552"/>
        <end position="571"/>
    </location>
</feature>
<feature type="transmembrane region" description="Helical" evidence="2">
    <location>
        <begin position="369"/>
        <end position="391"/>
    </location>
</feature>
<evidence type="ECO:0000256" key="2">
    <source>
        <dbReference type="SAM" id="Phobius"/>
    </source>
</evidence>
<feature type="chain" id="PRO_5030642049" description="Protein brambleberry" evidence="3">
    <location>
        <begin position="26"/>
        <end position="604"/>
    </location>
</feature>
<organism evidence="4">
    <name type="scientific">Timema cristinae</name>
    <name type="common">Walking stick</name>
    <dbReference type="NCBI Taxonomy" id="61476"/>
    <lineage>
        <taxon>Eukaryota</taxon>
        <taxon>Metazoa</taxon>
        <taxon>Ecdysozoa</taxon>
        <taxon>Arthropoda</taxon>
        <taxon>Hexapoda</taxon>
        <taxon>Insecta</taxon>
        <taxon>Pterygota</taxon>
        <taxon>Neoptera</taxon>
        <taxon>Polyneoptera</taxon>
        <taxon>Phasmatodea</taxon>
        <taxon>Timematodea</taxon>
        <taxon>Timematoidea</taxon>
        <taxon>Timematidae</taxon>
        <taxon>Timema</taxon>
    </lineage>
</organism>
<evidence type="ECO:0000256" key="1">
    <source>
        <dbReference type="SAM" id="MobiDB-lite"/>
    </source>
</evidence>
<dbReference type="AlphaFoldDB" id="A0A7R9CG29"/>
<evidence type="ECO:0000313" key="4">
    <source>
        <dbReference type="EMBL" id="CAD7394056.1"/>
    </source>
</evidence>
<dbReference type="PANTHER" id="PTHR33538">
    <property type="entry name" value="PROTEIN GAMETE EXPRESSED 1"/>
    <property type="match status" value="1"/>
</dbReference>
<keyword evidence="2" id="KW-0812">Transmembrane</keyword>
<evidence type="ECO:0008006" key="5">
    <source>
        <dbReference type="Google" id="ProtNLM"/>
    </source>
</evidence>
<proteinExistence type="predicted"/>
<accession>A0A7R9CG29</accession>
<dbReference type="PANTHER" id="PTHR33538:SF1">
    <property type="entry name" value="PROTEIN BRAMBLEBERRY"/>
    <property type="match status" value="1"/>
</dbReference>
<feature type="transmembrane region" description="Helical" evidence="2">
    <location>
        <begin position="421"/>
        <end position="438"/>
    </location>
</feature>
<feature type="region of interest" description="Disordered" evidence="1">
    <location>
        <begin position="505"/>
        <end position="571"/>
    </location>
</feature>
<keyword evidence="3" id="KW-0732">Signal</keyword>
<gene>
    <name evidence="4" type="ORF">TCEB3V08_LOCUS2001</name>
</gene>
<name>A0A7R9CG29_TIMCR</name>
<keyword evidence="2" id="KW-1133">Transmembrane helix</keyword>
<keyword evidence="2" id="KW-0472">Membrane</keyword>
<dbReference type="EMBL" id="OC316866">
    <property type="protein sequence ID" value="CAD7394056.1"/>
    <property type="molecule type" value="Genomic_DNA"/>
</dbReference>
<feature type="signal peptide" evidence="3">
    <location>
        <begin position="1"/>
        <end position="25"/>
    </location>
</feature>
<feature type="transmembrane region" description="Helical" evidence="2">
    <location>
        <begin position="398"/>
        <end position="415"/>
    </location>
</feature>
<dbReference type="InterPro" id="IPR040346">
    <property type="entry name" value="GEX1/Brambleberry"/>
</dbReference>